<proteinExistence type="inferred from homology"/>
<reference evidence="7" key="1">
    <citation type="submission" date="2022-03" db="EMBL/GenBank/DDBJ databases">
        <title>Genomic analyses of argali, domestic sheep and their hybrids provide insights into chromosomal evolution, heterosis and genetic basis of agronomic traits.</title>
        <authorList>
            <person name="Li M."/>
        </authorList>
    </citation>
    <scope>NUCLEOTIDE SEQUENCE</scope>
    <source>
        <strain evidence="7">CAU-MHL-2022a</strain>
        <tissue evidence="7">Skin</tissue>
    </source>
</reference>
<dbReference type="Proteomes" id="UP001214576">
    <property type="component" value="Unassembled WGS sequence"/>
</dbReference>
<comment type="subcellular location">
    <subcellularLocation>
        <location evidence="1">Membrane</location>
        <topology evidence="1">Single-pass membrane protein</topology>
    </subcellularLocation>
</comment>
<dbReference type="PANTHER" id="PTHR48043">
    <property type="entry name" value="EG:EG0003.4 PROTEIN-RELATED"/>
    <property type="match status" value="1"/>
</dbReference>
<sequence length="158" mass="17653">MKQARTYSVRIKQGTLPSNDMPVFASDSMTRFLTRNSDPMTSFQRVKKMLYPVALKYICQVAFTPYARMASELLQREVSLGEILASGSMWLFRGDPVMDYPWPIMPNMVFIGGINCANRKPLSQCLHSYLSFSYLGLGVSLHGCSSKAQLPPLTLDAG</sequence>
<gene>
    <name evidence="7" type="ORF">MG293_002148</name>
</gene>
<dbReference type="Pfam" id="PF00201">
    <property type="entry name" value="UDPGT"/>
    <property type="match status" value="1"/>
</dbReference>
<evidence type="ECO:0000256" key="5">
    <source>
        <dbReference type="ARBA" id="ARBA00022692"/>
    </source>
</evidence>
<dbReference type="InterPro" id="IPR002213">
    <property type="entry name" value="UDP_glucos_trans"/>
</dbReference>
<dbReference type="GO" id="GO:0016020">
    <property type="term" value="C:membrane"/>
    <property type="evidence" value="ECO:0007669"/>
    <property type="project" value="UniProtKB-SubCell"/>
</dbReference>
<dbReference type="InterPro" id="IPR050271">
    <property type="entry name" value="UDP-glycosyltransferase"/>
</dbReference>
<evidence type="ECO:0000313" key="7">
    <source>
        <dbReference type="EMBL" id="KAI4549818.1"/>
    </source>
</evidence>
<accession>A0AAD4UNM6</accession>
<evidence type="ECO:0000256" key="4">
    <source>
        <dbReference type="ARBA" id="ARBA00022679"/>
    </source>
</evidence>
<evidence type="ECO:0000256" key="6">
    <source>
        <dbReference type="ARBA" id="ARBA00022989"/>
    </source>
</evidence>
<dbReference type="EMBL" id="JAKZEL010000001">
    <property type="protein sequence ID" value="KAI4549818.1"/>
    <property type="molecule type" value="Genomic_DNA"/>
</dbReference>
<evidence type="ECO:0000256" key="3">
    <source>
        <dbReference type="ARBA" id="ARBA00022676"/>
    </source>
</evidence>
<keyword evidence="6" id="KW-0472">Membrane</keyword>
<evidence type="ECO:0000256" key="1">
    <source>
        <dbReference type="ARBA" id="ARBA00004167"/>
    </source>
</evidence>
<comment type="caution">
    <text evidence="7">The sequence shown here is derived from an EMBL/GenBank/DDBJ whole genome shotgun (WGS) entry which is preliminary data.</text>
</comment>
<organism evidence="7 8">
    <name type="scientific">Ovis ammon polii</name>
    <dbReference type="NCBI Taxonomy" id="230172"/>
    <lineage>
        <taxon>Eukaryota</taxon>
        <taxon>Metazoa</taxon>
        <taxon>Chordata</taxon>
        <taxon>Craniata</taxon>
        <taxon>Vertebrata</taxon>
        <taxon>Euteleostomi</taxon>
        <taxon>Mammalia</taxon>
        <taxon>Eutheria</taxon>
        <taxon>Laurasiatheria</taxon>
        <taxon>Artiodactyla</taxon>
        <taxon>Ruminantia</taxon>
        <taxon>Pecora</taxon>
        <taxon>Bovidae</taxon>
        <taxon>Caprinae</taxon>
        <taxon>Ovis</taxon>
    </lineage>
</organism>
<keyword evidence="3" id="KW-0328">Glycosyltransferase</keyword>
<keyword evidence="8" id="KW-1185">Reference proteome</keyword>
<name>A0AAD4UNM6_OVIAM</name>
<keyword evidence="5" id="KW-0812">Transmembrane</keyword>
<dbReference type="GO" id="GO:0008194">
    <property type="term" value="F:UDP-glycosyltransferase activity"/>
    <property type="evidence" value="ECO:0007669"/>
    <property type="project" value="InterPro"/>
</dbReference>
<dbReference type="PANTHER" id="PTHR48043:SF161">
    <property type="entry name" value="UDP GLUCURONOSYLTRANSFERASE FAMILY 1 MEMBER A1"/>
    <property type="match status" value="1"/>
</dbReference>
<evidence type="ECO:0000313" key="8">
    <source>
        <dbReference type="Proteomes" id="UP001214576"/>
    </source>
</evidence>
<evidence type="ECO:0000256" key="2">
    <source>
        <dbReference type="ARBA" id="ARBA00009995"/>
    </source>
</evidence>
<keyword evidence="4" id="KW-0808">Transferase</keyword>
<dbReference type="SUPFAM" id="SSF53756">
    <property type="entry name" value="UDP-Glycosyltransferase/glycogen phosphorylase"/>
    <property type="match status" value="1"/>
</dbReference>
<keyword evidence="6" id="KW-1133">Transmembrane helix</keyword>
<protein>
    <submittedName>
        <fullName evidence="7">Uncharacterized protein</fullName>
    </submittedName>
</protein>
<comment type="similarity">
    <text evidence="2">Belongs to the UDP-glycosyltransferase family.</text>
</comment>
<dbReference type="AlphaFoldDB" id="A0AAD4UNM6"/>